<organism evidence="1 3">
    <name type="scientific">Rhizophagus clarus</name>
    <dbReference type="NCBI Taxonomy" id="94130"/>
    <lineage>
        <taxon>Eukaryota</taxon>
        <taxon>Fungi</taxon>
        <taxon>Fungi incertae sedis</taxon>
        <taxon>Mucoromycota</taxon>
        <taxon>Glomeromycotina</taxon>
        <taxon>Glomeromycetes</taxon>
        <taxon>Glomerales</taxon>
        <taxon>Glomeraceae</taxon>
        <taxon>Rhizophagus</taxon>
    </lineage>
</organism>
<evidence type="ECO:0000313" key="3">
    <source>
        <dbReference type="Proteomes" id="UP000247702"/>
    </source>
</evidence>
<dbReference type="EMBL" id="BLAL01000012">
    <property type="protein sequence ID" value="GES74376.1"/>
    <property type="molecule type" value="Genomic_DNA"/>
</dbReference>
<name>A0A2Z6RY66_9GLOM</name>
<evidence type="ECO:0000313" key="2">
    <source>
        <dbReference type="EMBL" id="GES74376.1"/>
    </source>
</evidence>
<dbReference type="Proteomes" id="UP000615446">
    <property type="component" value="Unassembled WGS sequence"/>
</dbReference>
<proteinExistence type="predicted"/>
<dbReference type="AlphaFoldDB" id="A0A2Z6RY66"/>
<accession>A0A2Z6RY66</accession>
<dbReference type="EMBL" id="BEXD01003881">
    <property type="protein sequence ID" value="GBC03365.1"/>
    <property type="molecule type" value="Genomic_DNA"/>
</dbReference>
<dbReference type="Gene3D" id="3.80.10.10">
    <property type="entry name" value="Ribonuclease Inhibitor"/>
    <property type="match status" value="1"/>
</dbReference>
<dbReference type="InterPro" id="IPR032675">
    <property type="entry name" value="LRR_dom_sf"/>
</dbReference>
<reference evidence="2" key="2">
    <citation type="submission" date="2019-10" db="EMBL/GenBank/DDBJ databases">
        <title>Conservation and host-specific expression of non-tandemly repeated heterogenous ribosome RNA gene in arbuscular mycorrhizal fungi.</title>
        <authorList>
            <person name="Maeda T."/>
            <person name="Kobayashi Y."/>
            <person name="Nakagawa T."/>
            <person name="Ezawa T."/>
            <person name="Yamaguchi K."/>
            <person name="Bino T."/>
            <person name="Nishimoto Y."/>
            <person name="Shigenobu S."/>
            <person name="Kawaguchi M."/>
        </authorList>
    </citation>
    <scope>NUCLEOTIDE SEQUENCE</scope>
    <source>
        <strain evidence="2">HR1</strain>
    </source>
</reference>
<dbReference type="OrthoDB" id="2307203at2759"/>
<evidence type="ECO:0008006" key="4">
    <source>
        <dbReference type="Google" id="ProtNLM"/>
    </source>
</evidence>
<comment type="caution">
    <text evidence="1">The sequence shown here is derived from an EMBL/GenBank/DDBJ whole genome shotgun (WGS) entry which is preliminary data.</text>
</comment>
<gene>
    <name evidence="2" type="ORF">RCL2_000185900</name>
    <name evidence="1" type="ORF">RclHR1_05090012</name>
</gene>
<dbReference type="Proteomes" id="UP000247702">
    <property type="component" value="Unassembled WGS sequence"/>
</dbReference>
<keyword evidence="3" id="KW-1185">Reference proteome</keyword>
<sequence length="473" mass="56282">MSKLYIDILHLIFKKLQDDNDKKSLTSCLSVNTTWCEIIVPIFWKNPWNYLKNGKEKILLKVIISHLPDELRDNLIQDNDLLIDSYKRPLFNYISFWRHLNFERIERMFNAHIHSKEIKNDILDLFINNNTKFTHLYIQQFERQIHLIPVAKKCFSEIKFLSCNANINDNILTGLIGMCESIRELEIFIEDGNQNYGIVKLIESIKKLFNVSLISLIKTEYSYSNYLRIDGSFYNILENSLINHANTIEYFKITKQPSTEILSHLANLKILELNGHFRDVAWDRLENLSLPYLQILKAKSIPIKFLINLIENTSGYLSEIKIDYIGHDEINNKRIIRVIYQNCPNLQYLNLMFRKSNIIELENLLINCQYLNGLFFIIDSDDTINWDKLFEILSKFSPNGLFKFKFYSANRIKLDSLKLFFDSWKDEHKNPMLLKFFRMRILSEYIDLIKRYKAEGVIKEFEHDLYGEDFEWA</sequence>
<protein>
    <recommendedName>
        <fullName evidence="4">F-box domain-containing protein</fullName>
    </recommendedName>
</protein>
<evidence type="ECO:0000313" key="1">
    <source>
        <dbReference type="EMBL" id="GBC03365.1"/>
    </source>
</evidence>
<reference evidence="1 3" key="1">
    <citation type="submission" date="2017-11" db="EMBL/GenBank/DDBJ databases">
        <title>The genome of Rhizophagus clarus HR1 reveals common genetic basis of auxotrophy among arbuscular mycorrhizal fungi.</title>
        <authorList>
            <person name="Kobayashi Y."/>
        </authorList>
    </citation>
    <scope>NUCLEOTIDE SEQUENCE [LARGE SCALE GENOMIC DNA]</scope>
    <source>
        <strain evidence="1 3">HR1</strain>
    </source>
</reference>